<dbReference type="PROSITE" id="PS50231">
    <property type="entry name" value="RICIN_B_LECTIN"/>
    <property type="match status" value="2"/>
</dbReference>
<evidence type="ECO:0000256" key="11">
    <source>
        <dbReference type="ARBA" id="ARBA00022989"/>
    </source>
</evidence>
<dbReference type="InterPro" id="IPR045885">
    <property type="entry name" value="GalNAc-T"/>
</dbReference>
<dbReference type="InterPro" id="IPR035992">
    <property type="entry name" value="Ricin_B-like_lectins"/>
</dbReference>
<dbReference type="EMBL" id="CAJFDH010000003">
    <property type="protein sequence ID" value="CAD5213339.1"/>
    <property type="molecule type" value="Genomic_DNA"/>
</dbReference>
<reference evidence="19" key="1">
    <citation type="submission" date="2020-09" db="EMBL/GenBank/DDBJ databases">
        <authorList>
            <person name="Kikuchi T."/>
        </authorList>
    </citation>
    <scope>NUCLEOTIDE SEQUENCE</scope>
    <source>
        <strain evidence="19">SH1</strain>
    </source>
</reference>
<accession>A0A811KEQ6</accession>
<dbReference type="InterPro" id="IPR000772">
    <property type="entry name" value="Ricin_B_lectin"/>
</dbReference>
<dbReference type="GO" id="GO:0030246">
    <property type="term" value="F:carbohydrate binding"/>
    <property type="evidence" value="ECO:0007669"/>
    <property type="project" value="UniProtKB-KW"/>
</dbReference>
<dbReference type="PANTHER" id="PTHR11675">
    <property type="entry name" value="N-ACETYLGALACTOSAMINYLTRANSFERASE"/>
    <property type="match status" value="1"/>
</dbReference>
<dbReference type="InterPro" id="IPR001173">
    <property type="entry name" value="Glyco_trans_2-like"/>
</dbReference>
<dbReference type="PANTHER" id="PTHR11675:SF43">
    <property type="entry name" value="POLYPEPTIDE N-ACETYLGALACTOSAMINYLTRANSFERASE 1"/>
    <property type="match status" value="1"/>
</dbReference>
<dbReference type="UniPathway" id="UPA00378"/>
<dbReference type="FunFam" id="3.90.550.10:FF:000021">
    <property type="entry name" value="Polypeptide N-acetylgalactosaminyltransferase"/>
    <property type="match status" value="1"/>
</dbReference>
<evidence type="ECO:0000256" key="15">
    <source>
        <dbReference type="ARBA" id="ARBA00023180"/>
    </source>
</evidence>
<evidence type="ECO:0000256" key="9">
    <source>
        <dbReference type="ARBA" id="ARBA00022734"/>
    </source>
</evidence>
<evidence type="ECO:0000256" key="5">
    <source>
        <dbReference type="ARBA" id="ARBA00022676"/>
    </source>
</evidence>
<evidence type="ECO:0000256" key="17">
    <source>
        <dbReference type="RuleBase" id="RU361242"/>
    </source>
</evidence>
<dbReference type="AlphaFoldDB" id="A0A811KEQ6"/>
<protein>
    <recommendedName>
        <fullName evidence="17">Polypeptide N-acetylgalactosaminyltransferase</fullName>
        <ecNumber evidence="17">2.4.1.-</ecNumber>
    </recommendedName>
    <alternativeName>
        <fullName evidence="17">Protein-UDP acetylgalactosaminyltransferase</fullName>
    </alternativeName>
</protein>
<evidence type="ECO:0000256" key="16">
    <source>
        <dbReference type="ARBA" id="ARBA00023211"/>
    </source>
</evidence>
<dbReference type="EC" id="2.4.1.-" evidence="17"/>
<evidence type="ECO:0000256" key="12">
    <source>
        <dbReference type="ARBA" id="ARBA00023034"/>
    </source>
</evidence>
<keyword evidence="7" id="KW-0812">Transmembrane</keyword>
<comment type="similarity">
    <text evidence="4 17">Belongs to the glycosyltransferase 2 family. GalNAc-T subfamily.</text>
</comment>
<keyword evidence="20" id="KW-1185">Reference proteome</keyword>
<evidence type="ECO:0000256" key="10">
    <source>
        <dbReference type="ARBA" id="ARBA00022968"/>
    </source>
</evidence>
<keyword evidence="9 17" id="KW-0430">Lectin</keyword>
<dbReference type="InterPro" id="IPR029044">
    <property type="entry name" value="Nucleotide-diphossugar_trans"/>
</dbReference>
<evidence type="ECO:0000256" key="3">
    <source>
        <dbReference type="ARBA" id="ARBA00004922"/>
    </source>
</evidence>
<keyword evidence="15" id="KW-0325">Glycoprotein</keyword>
<keyword evidence="12 17" id="KW-0333">Golgi apparatus</keyword>
<proteinExistence type="inferred from homology"/>
<keyword evidence="11" id="KW-1133">Transmembrane helix</keyword>
<comment type="caution">
    <text evidence="19">The sequence shown here is derived from an EMBL/GenBank/DDBJ whole genome shotgun (WGS) entry which is preliminary data.</text>
</comment>
<evidence type="ECO:0000256" key="6">
    <source>
        <dbReference type="ARBA" id="ARBA00022679"/>
    </source>
</evidence>
<evidence type="ECO:0000259" key="18">
    <source>
        <dbReference type="SMART" id="SM00458"/>
    </source>
</evidence>
<keyword evidence="5 17" id="KW-0328">Glycosyltransferase</keyword>
<evidence type="ECO:0000256" key="14">
    <source>
        <dbReference type="ARBA" id="ARBA00023157"/>
    </source>
</evidence>
<comment type="pathway">
    <text evidence="3 17">Protein modification; protein glycosylation.</text>
</comment>
<dbReference type="CDD" id="cd02510">
    <property type="entry name" value="pp-GalNAc-T"/>
    <property type="match status" value="1"/>
</dbReference>
<evidence type="ECO:0000256" key="13">
    <source>
        <dbReference type="ARBA" id="ARBA00023136"/>
    </source>
</evidence>
<dbReference type="SUPFAM" id="SSF50370">
    <property type="entry name" value="Ricin B-like lectins"/>
    <property type="match status" value="1"/>
</dbReference>
<dbReference type="Proteomes" id="UP000783686">
    <property type="component" value="Unassembled WGS sequence"/>
</dbReference>
<gene>
    <name evidence="19" type="ORF">BOKJ2_LOCUS5043</name>
</gene>
<keyword evidence="16 17" id="KW-0464">Manganese</keyword>
<dbReference type="GO" id="GO:0046872">
    <property type="term" value="F:metal ion binding"/>
    <property type="evidence" value="ECO:0007669"/>
    <property type="project" value="UniProtKB-KW"/>
</dbReference>
<feature type="domain" description="Ricin B lectin" evidence="18">
    <location>
        <begin position="392"/>
        <end position="519"/>
    </location>
</feature>
<evidence type="ECO:0000256" key="2">
    <source>
        <dbReference type="ARBA" id="ARBA00004323"/>
    </source>
</evidence>
<dbReference type="OrthoDB" id="6119243at2759"/>
<keyword evidence="10" id="KW-0735">Signal-anchor</keyword>
<dbReference type="Gene3D" id="2.80.10.50">
    <property type="match status" value="1"/>
</dbReference>
<dbReference type="GO" id="GO:0000139">
    <property type="term" value="C:Golgi membrane"/>
    <property type="evidence" value="ECO:0007669"/>
    <property type="project" value="UniProtKB-SubCell"/>
</dbReference>
<evidence type="ECO:0000256" key="4">
    <source>
        <dbReference type="ARBA" id="ARBA00005680"/>
    </source>
</evidence>
<dbReference type="GO" id="GO:0006493">
    <property type="term" value="P:protein O-linked glycosylation"/>
    <property type="evidence" value="ECO:0007669"/>
    <property type="project" value="TreeGrafter"/>
</dbReference>
<evidence type="ECO:0000313" key="19">
    <source>
        <dbReference type="EMBL" id="CAD5213339.1"/>
    </source>
</evidence>
<dbReference type="Gene3D" id="3.90.550.10">
    <property type="entry name" value="Spore Coat Polysaccharide Biosynthesis Protein SpsA, Chain A"/>
    <property type="match status" value="1"/>
</dbReference>
<dbReference type="Pfam" id="PF00535">
    <property type="entry name" value="Glycos_transf_2"/>
    <property type="match status" value="1"/>
</dbReference>
<dbReference type="Pfam" id="PF00652">
    <property type="entry name" value="Ricin_B_lectin"/>
    <property type="match status" value="1"/>
</dbReference>
<dbReference type="SUPFAM" id="SSF53448">
    <property type="entry name" value="Nucleotide-diphospho-sugar transferases"/>
    <property type="match status" value="1"/>
</dbReference>
<keyword evidence="13" id="KW-0472">Membrane</keyword>
<name>A0A811KEQ6_9BILA</name>
<keyword evidence="6 17" id="KW-0808">Transferase</keyword>
<dbReference type="Proteomes" id="UP000614601">
    <property type="component" value="Unassembled WGS sequence"/>
</dbReference>
<sequence>MKICMEEYEKMESRMKGPGEQGQAVRLEGPLKDAGNKAMTEWFMNLVASDKVSLDRSLRDQRHKDCRAIEYDTDLPAASVVIVFTDEAWTPLLRTVHSVFNRTPKKFLHQVVLVDDFSQREDLHGKLEQYLTRFGSKLRLVRGKERLGLIKARSTGARYATGQVFIFLDAHCEASKGWIEPLLQRIKDAPNAFISPNIDSISADDMEYQGGSVGGIGSFWWSLHYKMDVMPEIEKKRRKNPHVDYVRTPTMAGGLFAVRRDTFFNFGAYDDQMDIWGGENLEISFRAWMCGGSVEIIPCSHVGHINRNGHPYNMTGRGGNKDVHGTNSKRLAEVWMDNYKKFYYLHRHELKDKDVGDLTERKAIRNRLKCKSFKWYLDNVANEKFIPDENVKGYGRVKNPHTGLCFDTLQRNEFKHSIILGIFHCQYPSSSAQMFSLTKDGSLRRETVCSDVINEDGKQKLQLSECNINGNGKSFEYKNGMLRLKTIDKCLSVSNVNAGDDLVFEECQQESKHQKFEFEAPEW</sequence>
<keyword evidence="14 17" id="KW-1015">Disulfide bond</keyword>
<dbReference type="GO" id="GO:0004653">
    <property type="term" value="F:polypeptide N-acetylgalactosaminyltransferase activity"/>
    <property type="evidence" value="ECO:0007669"/>
    <property type="project" value="TreeGrafter"/>
</dbReference>
<evidence type="ECO:0000313" key="20">
    <source>
        <dbReference type="Proteomes" id="UP000614601"/>
    </source>
</evidence>
<evidence type="ECO:0000256" key="7">
    <source>
        <dbReference type="ARBA" id="ARBA00022692"/>
    </source>
</evidence>
<comment type="subcellular location">
    <subcellularLocation>
        <location evidence="2 17">Golgi apparatus membrane</location>
        <topology evidence="2 17">Single-pass type II membrane protein</topology>
    </subcellularLocation>
</comment>
<keyword evidence="8" id="KW-0479">Metal-binding</keyword>
<organism evidence="19 20">
    <name type="scientific">Bursaphelenchus okinawaensis</name>
    <dbReference type="NCBI Taxonomy" id="465554"/>
    <lineage>
        <taxon>Eukaryota</taxon>
        <taxon>Metazoa</taxon>
        <taxon>Ecdysozoa</taxon>
        <taxon>Nematoda</taxon>
        <taxon>Chromadorea</taxon>
        <taxon>Rhabditida</taxon>
        <taxon>Tylenchina</taxon>
        <taxon>Tylenchomorpha</taxon>
        <taxon>Aphelenchoidea</taxon>
        <taxon>Aphelenchoididae</taxon>
        <taxon>Bursaphelenchus</taxon>
    </lineage>
</organism>
<evidence type="ECO:0000256" key="8">
    <source>
        <dbReference type="ARBA" id="ARBA00022723"/>
    </source>
</evidence>
<evidence type="ECO:0000256" key="1">
    <source>
        <dbReference type="ARBA" id="ARBA00001936"/>
    </source>
</evidence>
<dbReference type="SMART" id="SM00458">
    <property type="entry name" value="RICIN"/>
    <property type="match status" value="1"/>
</dbReference>
<dbReference type="EMBL" id="CAJFCW020000003">
    <property type="protein sequence ID" value="CAG9100668.1"/>
    <property type="molecule type" value="Genomic_DNA"/>
</dbReference>
<comment type="cofactor">
    <cofactor evidence="1 17">
        <name>Mn(2+)</name>
        <dbReference type="ChEBI" id="CHEBI:29035"/>
    </cofactor>
</comment>